<accession>A0AAP5KCH5</accession>
<dbReference type="Proteomes" id="UP001254770">
    <property type="component" value="Unassembled WGS sequence"/>
</dbReference>
<protein>
    <submittedName>
        <fullName evidence="2">Uncharacterized protein</fullName>
    </submittedName>
</protein>
<feature type="coiled-coil region" evidence="1">
    <location>
        <begin position="149"/>
        <end position="176"/>
    </location>
</feature>
<organism evidence="2 4">
    <name type="scientific">Enterococcus raffinosus</name>
    <dbReference type="NCBI Taxonomy" id="71452"/>
    <lineage>
        <taxon>Bacteria</taxon>
        <taxon>Bacillati</taxon>
        <taxon>Bacillota</taxon>
        <taxon>Bacilli</taxon>
        <taxon>Lactobacillales</taxon>
        <taxon>Enterococcaceae</taxon>
        <taxon>Enterococcus</taxon>
    </lineage>
</organism>
<name>A0AAP5KCH5_9ENTE</name>
<keyword evidence="1" id="KW-0175">Coiled coil</keyword>
<dbReference type="EMBL" id="JARPXM010000001">
    <property type="protein sequence ID" value="MDT2536634.1"/>
    <property type="molecule type" value="Genomic_DNA"/>
</dbReference>
<evidence type="ECO:0000313" key="2">
    <source>
        <dbReference type="EMBL" id="MDT2536634.1"/>
    </source>
</evidence>
<gene>
    <name evidence="3" type="ORF">P7D69_13580</name>
    <name evidence="2" type="ORF">P7D78_00735</name>
</gene>
<sequence>MTINPNQLKKLNSLILTLQKQSVTLESVTHYPGLKKDGTEKKTKYYKKAYKEKYKQLSAIEATLNDVIKTLVPHSYPTQIDSLLSEIDKMKPLKKPINSSEYSEEIDLYFNSLLHIQCQISRANGLLPLIIFDLNSMYLDYYDNFLDKQNSLISDNKKLESQIKALQEEIDHLKRKQPQPNSENKIIFTVKKEHPRGGCKLTDKQIERLLLIRAKRGKYADMTLSEAIKSIAQTHRTYYKVVNRDYLSEKTRRRIENIAKKLNIELPEI</sequence>
<dbReference type="AlphaFoldDB" id="A0AAP5KCH5"/>
<evidence type="ECO:0000313" key="3">
    <source>
        <dbReference type="EMBL" id="MDT2545376.1"/>
    </source>
</evidence>
<dbReference type="GeneID" id="67041913"/>
<dbReference type="EMBL" id="JARPXL010000014">
    <property type="protein sequence ID" value="MDT2545376.1"/>
    <property type="molecule type" value="Genomic_DNA"/>
</dbReference>
<comment type="caution">
    <text evidence="2">The sequence shown here is derived from an EMBL/GenBank/DDBJ whole genome shotgun (WGS) entry which is preliminary data.</text>
</comment>
<dbReference type="RefSeq" id="WP_070509623.1">
    <property type="nucleotide sequence ID" value="NZ_CAUFJU010000039.1"/>
</dbReference>
<evidence type="ECO:0000313" key="4">
    <source>
        <dbReference type="Proteomes" id="UP001249240"/>
    </source>
</evidence>
<proteinExistence type="predicted"/>
<reference evidence="2" key="1">
    <citation type="submission" date="2023-03" db="EMBL/GenBank/DDBJ databases">
        <authorList>
            <person name="Shen W."/>
            <person name="Cai J."/>
        </authorList>
    </citation>
    <scope>NUCLEOTIDE SEQUENCE</scope>
    <source>
        <strain evidence="2">B646-2</strain>
        <strain evidence="3">Y15</strain>
    </source>
</reference>
<dbReference type="Proteomes" id="UP001249240">
    <property type="component" value="Unassembled WGS sequence"/>
</dbReference>
<evidence type="ECO:0000256" key="1">
    <source>
        <dbReference type="SAM" id="Coils"/>
    </source>
</evidence>